<accession>A0A8H4CUV7</accession>
<evidence type="ECO:0000313" key="2">
    <source>
        <dbReference type="EMBL" id="KAF3810553.1"/>
    </source>
</evidence>
<protein>
    <recommendedName>
        <fullName evidence="4">F-box domain-containing protein</fullName>
    </recommendedName>
</protein>
<organism evidence="2 3">
    <name type="scientific">Colletotrichum gloeosporioides</name>
    <name type="common">Anthracnose fungus</name>
    <name type="synonym">Glomerella cingulata</name>
    <dbReference type="NCBI Taxonomy" id="474922"/>
    <lineage>
        <taxon>Eukaryota</taxon>
        <taxon>Fungi</taxon>
        <taxon>Dikarya</taxon>
        <taxon>Ascomycota</taxon>
        <taxon>Pezizomycotina</taxon>
        <taxon>Sordariomycetes</taxon>
        <taxon>Hypocreomycetidae</taxon>
        <taxon>Glomerellales</taxon>
        <taxon>Glomerellaceae</taxon>
        <taxon>Colletotrichum</taxon>
        <taxon>Colletotrichum gloeosporioides species complex</taxon>
    </lineage>
</organism>
<sequence length="420" mass="50104">MEEPSPTTAVLDREHPNRAQSRLCALSEEVIVEIMYRMREADLYFMRHVSHLFFRLFREKRFGIFRDKWEPSYFNFSRHQGCACHREVQLKLRRSLLLSTARAPQFLFNASHANLCQPCLQRIPDRTELKLHLARYEEKLWCSGCRQEHQRLWFSTEQLFKLNKRKKRRSKPPKIEYSKKSPGDHGAANREIGMRWAVPLSAVDDETPGHHGYDQLLCPHVTWKEVRIQANEEYWRYFTCQSCNFKYLFSSDKEGTETFVQGRRLLWSNVQDENKDSDSRIQKVRLLDPESYEIDTSLSKNVLWCDSEGCLNAYTNPNFHFDRILSEYFRVTYPTPYSESSDRCYSCQGMSTTHFPWPSDVLKEFEFCSSKGVKYVVDYLHARLCDLHARSCEWQREELREQYDKHPWLFLDYLKRGNDS</sequence>
<dbReference type="AlphaFoldDB" id="A0A8H4CUV7"/>
<feature type="compositionally biased region" description="Basic and acidic residues" evidence="1">
    <location>
        <begin position="173"/>
        <end position="183"/>
    </location>
</feature>
<comment type="caution">
    <text evidence="2">The sequence shown here is derived from an EMBL/GenBank/DDBJ whole genome shotgun (WGS) entry which is preliminary data.</text>
</comment>
<name>A0A8H4CUV7_COLGL</name>
<dbReference type="RefSeq" id="XP_045269712.1">
    <property type="nucleotide sequence ID" value="XM_045413641.1"/>
</dbReference>
<reference evidence="2" key="1">
    <citation type="journal article" date="2020" name="Phytopathology">
        <title>Genome sequence and comparative analysis of Colletotrichum gloeosporioides isolated from Liriodendron leaves.</title>
        <authorList>
            <person name="Fu F.F."/>
            <person name="Hao Z."/>
            <person name="Wang P."/>
            <person name="Lu Y."/>
            <person name="Xue L.J."/>
            <person name="Wei G."/>
            <person name="Tian Y."/>
            <person name="Baishi H."/>
            <person name="Xu H."/>
            <person name="Shi J."/>
            <person name="Cheng T."/>
            <person name="Wang G."/>
            <person name="Yi Y."/>
            <person name="Chen J."/>
        </authorList>
    </citation>
    <scope>NUCLEOTIDE SEQUENCE</scope>
    <source>
        <strain evidence="2">Lc1</strain>
    </source>
</reference>
<evidence type="ECO:0008006" key="4">
    <source>
        <dbReference type="Google" id="ProtNLM"/>
    </source>
</evidence>
<proteinExistence type="predicted"/>
<gene>
    <name evidence="2" type="ORF">GCG54_00013793</name>
</gene>
<reference evidence="2" key="2">
    <citation type="submission" date="2020-03" db="EMBL/GenBank/DDBJ databases">
        <authorList>
            <person name="Fu F.-F."/>
            <person name="Chen J."/>
        </authorList>
    </citation>
    <scope>NUCLEOTIDE SEQUENCE</scope>
    <source>
        <strain evidence="2">Lc1</strain>
    </source>
</reference>
<dbReference type="Proteomes" id="UP000613401">
    <property type="component" value="Unassembled WGS sequence"/>
</dbReference>
<feature type="region of interest" description="Disordered" evidence="1">
    <location>
        <begin position="164"/>
        <end position="188"/>
    </location>
</feature>
<dbReference type="EMBL" id="WVTB01000011">
    <property type="protein sequence ID" value="KAF3810553.1"/>
    <property type="molecule type" value="Genomic_DNA"/>
</dbReference>
<evidence type="ECO:0000313" key="3">
    <source>
        <dbReference type="Proteomes" id="UP000613401"/>
    </source>
</evidence>
<keyword evidence="3" id="KW-1185">Reference proteome</keyword>
<dbReference type="GeneID" id="69020909"/>
<evidence type="ECO:0000256" key="1">
    <source>
        <dbReference type="SAM" id="MobiDB-lite"/>
    </source>
</evidence>